<dbReference type="GO" id="GO:0003677">
    <property type="term" value="F:DNA binding"/>
    <property type="evidence" value="ECO:0007669"/>
    <property type="project" value="UniProtKB-UniRule"/>
</dbReference>
<keyword evidence="9" id="KW-0804">Transcription</keyword>
<evidence type="ECO:0000256" key="10">
    <source>
        <dbReference type="ARBA" id="ARBA00023242"/>
    </source>
</evidence>
<dbReference type="PROSITE" id="PS50803">
    <property type="entry name" value="OAR"/>
    <property type="match status" value="1"/>
</dbReference>
<comment type="subcellular location">
    <subcellularLocation>
        <location evidence="1 11 12">Nucleus</location>
    </subcellularLocation>
</comment>
<evidence type="ECO:0000256" key="9">
    <source>
        <dbReference type="ARBA" id="ARBA00023163"/>
    </source>
</evidence>
<keyword evidence="6" id="KW-0805">Transcription regulation</keyword>
<feature type="region of interest" description="Disordered" evidence="13">
    <location>
        <begin position="1163"/>
        <end position="1255"/>
    </location>
</feature>
<dbReference type="CDD" id="cd00086">
    <property type="entry name" value="homeodomain"/>
    <property type="match status" value="1"/>
</dbReference>
<evidence type="ECO:0000256" key="13">
    <source>
        <dbReference type="SAM" id="MobiDB-lite"/>
    </source>
</evidence>
<sequence length="1907" mass="218401">MEDSDDSEAKLREEIEAELDKISISSLENDEVENDSVSDTQSDSSDTDLLELPESVLHYINVIKNKSKTAEELILQDVEDTDIFSDYKKGCNHGTVTDSHMHLRTGSLPESKANAEQLMKILSVIEKEEFMRSLAPSARCVSVREIITPDTPMDEYILPDEADLSFGYFEVEERCRKSFEAWQDKQQELEEKDKETLEAQSDREKRTFQEEDEKRQCWMRQFEVEKKNLEDLQQQDQDKMNDELHKEEKIWKEKYRQHEEHIRNLHLQMEEERTRLSELQEKEKARLCKLRYDAAVKIQATYRASVTYRKYSPIIKEQMEKKRRRAQELKEKEAKIRQKEEEKRRRLEEGQRVEEEKKKKMLEERRRREREYEEKKSILRQEREEQRSKEVIRLREHAHSPLIITCALKKGDCHGKQQAIAHVPKGKGALAKESVDSNSKKQEDACLAQQLNKRESTHVQQLELKKSTGIKLKPNQAILVELKMKEKNEGLPKLKINENLTNNQCSEQPSDQEFNAENVDQKNELENCNLKESANEQCPGQGLESDTQTEEHVEHVREEKVGQETAKLFGFNQEVSAEDSKQAQGVMEETREVLAEEIQIKEMTQQGGPSDENNSSPVSMQKSLQSLTPDNPEPVERSVTLEEDQETDLKSERIEEIPEEGVLSCDAAVINADASVHREGEADLQDSASGKLAPSEEAGSHSANNLLATEEVEDSPKSEIQEALEKGQQTKAEGDGVLTCSVSQLTVLSSVEERRLAWVKTFKPWAEIFEQNQHKKIVKKRRLVKCPPNAMPPLDPSAILQYGPWKSLKQVPVITFQDLPGCSLSTLAECSNLQILSLRRCGLTSLQGLSHCTRLKYIDAQENHIEAISCENLENLSVVLLNNNLLTSIHGFDGCTNLQSLELSHNKITRISGLESLKYLQELTVDHNQLISTKGLCEAPTIVYLDCSHNHLTDIDGIGNCGLLQIIKLQGNYLREPPSLRNHVLLRELHLDDNSISSVEGLSSCWLPLLQYLSISQNSLATIVPLFHLVSLEKLDVSNNCLSDLTNVMCWFNACYSLRELCLTGNPVLQEINWRDSILKTLPALRVLNGDMLNSYANDYIEEHYHQDLRCLLALCQYQLQEFNLLPEKYITQKRDILTLHAVDRLSQYYKDLMKLSHECRRAHEQGDVNTTERSAAETNKNRPDFSNTDSALQNKTLHAQTNSCEADSSATSPNLLDTVFRPSTSHCEELRGRNQEKLMAQKSEQSRISSRSNSRASFIEMKMADSPMINHHNAEQSSPTKAAMVIQAQWRSYIAHRQINCSAEMHPTTTEPLQDPLINNQTTSNERRKTNTDIQEQREKAALHIQAVWKGFILRKKLATARKAIKDEESGEEYEEIDLEDFEFDEDALEKDWPALDSTGFPSQTLPLSNQLPWPKNSRTLRHDETSPTVPVRPAQAWLCNEKENVMSSEYTQLSSRSESRILSWTPDSKTSRKNLLQSEKEEKISEEWGFKDISTAQQMLKRAKKMKSKKLRKKLEPSVRLALFKKNKNKVSVTKSSKKTQLRRDNYFEDEEEEAVSKATAAKEKLERSQEYTYQWLHTQVGFPEATSSRNLKCNHFLPELDPDVLNGGRVQLVARLVSREDTDLDLFSMTSASALSVNKDKKSQTHRYSTGSSMNYGITKVEGQPLHTELNRAMDNCNNLRMSPVKGMPEKSELDELGDKCDSNVSSSKKRRHRTTFTSLQLEELEKVFQKTHYPDVYVREQLALRTELTEARVQVWFQNRRAKWRKRERYGQIQQAKSHFAATYDISVLPRTDSYPQIQNNLWAGNASGGSVVTSCMLPRDASSCMTPYSHSPRTDSSYTGFSNHQNQFSHVPLNNFFTDSLLTGATNGHAFETKPEFERRSSSIAVLRMKAKEHTANISWAM</sequence>
<keyword evidence="4" id="KW-0433">Leucine-rich repeat</keyword>
<keyword evidence="10 11" id="KW-0539">Nucleus</keyword>
<organism evidence="16 17">
    <name type="scientific">Mus spicilegus</name>
    <name type="common">Mound-building mouse</name>
    <dbReference type="NCBI Taxonomy" id="10103"/>
    <lineage>
        <taxon>Eukaryota</taxon>
        <taxon>Metazoa</taxon>
        <taxon>Chordata</taxon>
        <taxon>Craniata</taxon>
        <taxon>Vertebrata</taxon>
        <taxon>Euteleostomi</taxon>
        <taxon>Mammalia</taxon>
        <taxon>Eutheria</taxon>
        <taxon>Euarchontoglires</taxon>
        <taxon>Glires</taxon>
        <taxon>Rodentia</taxon>
        <taxon>Myomorpha</taxon>
        <taxon>Muroidea</taxon>
        <taxon>Muridae</taxon>
        <taxon>Murinae</taxon>
        <taxon>Mus</taxon>
        <taxon>Mus</taxon>
    </lineage>
</organism>
<comment type="similarity">
    <text evidence="2">Belongs to the paired homeobox family.</text>
</comment>
<dbReference type="PANTHER" id="PTHR46652:SF7">
    <property type="entry name" value="LEUCINE-RICH REPEAT AND IQ DOMAIN-CONTAINING PROTEIN 1"/>
    <property type="match status" value="1"/>
</dbReference>
<evidence type="ECO:0000256" key="5">
    <source>
        <dbReference type="ARBA" id="ARBA00022737"/>
    </source>
</evidence>
<accession>A0A8C6HXG6</accession>
<dbReference type="InterPro" id="IPR003591">
    <property type="entry name" value="Leu-rich_rpt_typical-subtyp"/>
</dbReference>
<dbReference type="Ensembl" id="ENSMSIT00000034418.1">
    <property type="protein sequence ID" value="ENSMSIP00000027299.1"/>
    <property type="gene ID" value="ENSMSIG00000023043.1"/>
</dbReference>
<dbReference type="PROSITE" id="PS51450">
    <property type="entry name" value="LRR"/>
    <property type="match status" value="4"/>
</dbReference>
<evidence type="ECO:0000256" key="2">
    <source>
        <dbReference type="ARBA" id="ARBA00005733"/>
    </source>
</evidence>
<feature type="region of interest" description="Disordered" evidence="13">
    <location>
        <begin position="188"/>
        <end position="208"/>
    </location>
</feature>
<feature type="compositionally biased region" description="Basic and acidic residues" evidence="13">
    <location>
        <begin position="647"/>
        <end position="656"/>
    </location>
</feature>
<dbReference type="InterPro" id="IPR000048">
    <property type="entry name" value="IQ_motif_EF-hand-BS"/>
</dbReference>
<dbReference type="InterPro" id="IPR003654">
    <property type="entry name" value="OAR_dom"/>
</dbReference>
<evidence type="ECO:0000256" key="1">
    <source>
        <dbReference type="ARBA" id="ARBA00004123"/>
    </source>
</evidence>
<evidence type="ECO:0000313" key="17">
    <source>
        <dbReference type="Proteomes" id="UP000694415"/>
    </source>
</evidence>
<dbReference type="PROSITE" id="PS50071">
    <property type="entry name" value="HOMEOBOX_2"/>
    <property type="match status" value="1"/>
</dbReference>
<dbReference type="Pfam" id="PF13855">
    <property type="entry name" value="LRR_8"/>
    <property type="match status" value="2"/>
</dbReference>
<keyword evidence="17" id="KW-1185">Reference proteome</keyword>
<keyword evidence="7 11" id="KW-0238">DNA-binding</keyword>
<dbReference type="Pfam" id="PF00612">
    <property type="entry name" value="IQ"/>
    <property type="match status" value="2"/>
</dbReference>
<dbReference type="GO" id="GO:0000981">
    <property type="term" value="F:DNA-binding transcription factor activity, RNA polymerase II-specific"/>
    <property type="evidence" value="ECO:0007669"/>
    <property type="project" value="InterPro"/>
</dbReference>
<dbReference type="GO" id="GO:0007338">
    <property type="term" value="P:single fertilization"/>
    <property type="evidence" value="ECO:0007669"/>
    <property type="project" value="Ensembl"/>
</dbReference>
<reference evidence="16" key="1">
    <citation type="submission" date="2025-08" db="UniProtKB">
        <authorList>
            <consortium name="Ensembl"/>
        </authorList>
    </citation>
    <scope>IDENTIFICATION</scope>
</reference>
<name>A0A8C6HXG6_MUSSI</name>
<dbReference type="InterPro" id="IPR009057">
    <property type="entry name" value="Homeodomain-like_sf"/>
</dbReference>
<dbReference type="SUPFAM" id="SSF46689">
    <property type="entry name" value="Homeodomain-like"/>
    <property type="match status" value="1"/>
</dbReference>
<dbReference type="SMART" id="SM00015">
    <property type="entry name" value="IQ"/>
    <property type="match status" value="3"/>
</dbReference>
<keyword evidence="8 11" id="KW-0371">Homeobox</keyword>
<feature type="region of interest" description="Disordered" evidence="13">
    <location>
        <begin position="597"/>
        <end position="658"/>
    </location>
</feature>
<feature type="DNA-binding region" description="Homeobox" evidence="11">
    <location>
        <begin position="1713"/>
        <end position="1772"/>
    </location>
</feature>
<dbReference type="SMART" id="SM00369">
    <property type="entry name" value="LRR_TYP"/>
    <property type="match status" value="4"/>
</dbReference>
<dbReference type="InterPro" id="IPR017970">
    <property type="entry name" value="Homeobox_CS"/>
</dbReference>
<feature type="region of interest" description="Disordered" evidence="13">
    <location>
        <begin position="1308"/>
        <end position="1332"/>
    </location>
</feature>
<dbReference type="Gene3D" id="3.80.10.10">
    <property type="entry name" value="Ribonuclease Inhibitor"/>
    <property type="match status" value="2"/>
</dbReference>
<dbReference type="InterPro" id="IPR001611">
    <property type="entry name" value="Leu-rich_rpt"/>
</dbReference>
<dbReference type="Pfam" id="PF03826">
    <property type="entry name" value="OAR"/>
    <property type="match status" value="1"/>
</dbReference>
<dbReference type="GO" id="GO:0005634">
    <property type="term" value="C:nucleus"/>
    <property type="evidence" value="ECO:0007669"/>
    <property type="project" value="UniProtKB-SubCell"/>
</dbReference>
<evidence type="ECO:0000259" key="15">
    <source>
        <dbReference type="PROSITE" id="PS50803"/>
    </source>
</evidence>
<feature type="compositionally biased region" description="Polar residues" evidence="13">
    <location>
        <begin position="1308"/>
        <end position="1325"/>
    </location>
</feature>
<dbReference type="Gene3D" id="1.10.10.60">
    <property type="entry name" value="Homeodomain-like"/>
    <property type="match status" value="1"/>
</dbReference>
<feature type="compositionally biased region" description="Basic and acidic residues" evidence="13">
    <location>
        <begin position="1227"/>
        <end position="1237"/>
    </location>
</feature>
<feature type="domain" description="Homeobox" evidence="14">
    <location>
        <begin position="1711"/>
        <end position="1771"/>
    </location>
</feature>
<dbReference type="SMART" id="SM00389">
    <property type="entry name" value="HOX"/>
    <property type="match status" value="1"/>
</dbReference>
<feature type="compositionally biased region" description="Polar residues" evidence="13">
    <location>
        <begin position="602"/>
        <end position="629"/>
    </location>
</feature>
<feature type="compositionally biased region" description="Basic and acidic residues" evidence="13">
    <location>
        <begin position="714"/>
        <end position="725"/>
    </location>
</feature>
<feature type="region of interest" description="Disordered" evidence="13">
    <location>
        <begin position="324"/>
        <end position="372"/>
    </location>
</feature>
<feature type="region of interest" description="Disordered" evidence="13">
    <location>
        <begin position="22"/>
        <end position="48"/>
    </location>
</feature>
<feature type="compositionally biased region" description="Basic and acidic residues" evidence="13">
    <location>
        <begin position="549"/>
        <end position="561"/>
    </location>
</feature>
<dbReference type="GO" id="GO:0010467">
    <property type="term" value="P:gene expression"/>
    <property type="evidence" value="ECO:0007669"/>
    <property type="project" value="Ensembl"/>
</dbReference>
<feature type="compositionally biased region" description="Polar residues" evidence="13">
    <location>
        <begin position="1168"/>
        <end position="1226"/>
    </location>
</feature>
<dbReference type="CDD" id="cd23767">
    <property type="entry name" value="IQCD"/>
    <property type="match status" value="1"/>
</dbReference>
<evidence type="ECO:0000256" key="3">
    <source>
        <dbReference type="ARBA" id="ARBA00022473"/>
    </source>
</evidence>
<reference evidence="16" key="2">
    <citation type="submission" date="2025-09" db="UniProtKB">
        <authorList>
            <consortium name="Ensembl"/>
        </authorList>
    </citation>
    <scope>IDENTIFICATION</scope>
</reference>
<evidence type="ECO:0000256" key="12">
    <source>
        <dbReference type="RuleBase" id="RU000682"/>
    </source>
</evidence>
<dbReference type="Gene3D" id="1.20.5.190">
    <property type="match status" value="1"/>
</dbReference>
<dbReference type="SMART" id="SM00365">
    <property type="entry name" value="LRR_SD22"/>
    <property type="match status" value="5"/>
</dbReference>
<dbReference type="GeneTree" id="ENSGT00940000162858"/>
<dbReference type="SUPFAM" id="SSF52058">
    <property type="entry name" value="L domain-like"/>
    <property type="match status" value="1"/>
</dbReference>
<evidence type="ECO:0000256" key="7">
    <source>
        <dbReference type="ARBA" id="ARBA00023125"/>
    </source>
</evidence>
<dbReference type="PANTHER" id="PTHR46652">
    <property type="entry name" value="LEUCINE-RICH REPEAT AND IQ DOMAIN-CONTAINING PROTEIN 1-RELATED"/>
    <property type="match status" value="1"/>
</dbReference>
<dbReference type="FunFam" id="3.80.10.10:FF:001142">
    <property type="entry name" value="Leucine-rich repeats and IQ motif containing 1"/>
    <property type="match status" value="1"/>
</dbReference>
<evidence type="ECO:0000259" key="14">
    <source>
        <dbReference type="PROSITE" id="PS50071"/>
    </source>
</evidence>
<proteinExistence type="inferred from homology"/>
<dbReference type="InterPro" id="IPR032675">
    <property type="entry name" value="LRR_dom_sf"/>
</dbReference>
<evidence type="ECO:0000256" key="6">
    <source>
        <dbReference type="ARBA" id="ARBA00023015"/>
    </source>
</evidence>
<dbReference type="GO" id="GO:0006915">
    <property type="term" value="P:apoptotic process"/>
    <property type="evidence" value="ECO:0007669"/>
    <property type="project" value="Ensembl"/>
</dbReference>
<feature type="domain" description="OAR" evidence="15">
    <location>
        <begin position="1887"/>
        <end position="1900"/>
    </location>
</feature>
<dbReference type="FunFam" id="1.10.10.60:FF:000093">
    <property type="entry name" value="ALX homeobox protein 1"/>
    <property type="match status" value="1"/>
</dbReference>
<dbReference type="InterPro" id="IPR050836">
    <property type="entry name" value="SDS22/Internalin_LRR"/>
</dbReference>
<feature type="compositionally biased region" description="Basic and acidic residues" evidence="13">
    <location>
        <begin position="326"/>
        <end position="372"/>
    </location>
</feature>
<dbReference type="Pfam" id="PF00046">
    <property type="entry name" value="Homeodomain"/>
    <property type="match status" value="1"/>
</dbReference>
<dbReference type="PROSITE" id="PS00027">
    <property type="entry name" value="HOMEOBOX_1"/>
    <property type="match status" value="1"/>
</dbReference>
<protein>
    <submittedName>
        <fullName evidence="16">Leucine-rich repeats and IQ motif containing 1</fullName>
    </submittedName>
</protein>
<evidence type="ECO:0000256" key="4">
    <source>
        <dbReference type="ARBA" id="ARBA00022614"/>
    </source>
</evidence>
<dbReference type="PROSITE" id="PS50096">
    <property type="entry name" value="IQ"/>
    <property type="match status" value="3"/>
</dbReference>
<keyword evidence="5" id="KW-0677">Repeat</keyword>
<evidence type="ECO:0000313" key="16">
    <source>
        <dbReference type="Ensembl" id="ENSMSIP00000027299.1"/>
    </source>
</evidence>
<dbReference type="Proteomes" id="UP000694415">
    <property type="component" value="Unplaced"/>
</dbReference>
<dbReference type="FunFam" id="3.80.10.10:FF:001376">
    <property type="entry name" value="Leucine-rich repeats and IQ motif-containing 1"/>
    <property type="match status" value="1"/>
</dbReference>
<feature type="region of interest" description="Disordered" evidence="13">
    <location>
        <begin position="679"/>
        <end position="733"/>
    </location>
</feature>
<evidence type="ECO:0000256" key="8">
    <source>
        <dbReference type="ARBA" id="ARBA00023155"/>
    </source>
</evidence>
<evidence type="ECO:0000256" key="11">
    <source>
        <dbReference type="PROSITE-ProRule" id="PRU00108"/>
    </source>
</evidence>
<dbReference type="GO" id="GO:0035234">
    <property type="term" value="P:ectopic germ cell programmed cell death"/>
    <property type="evidence" value="ECO:0007669"/>
    <property type="project" value="Ensembl"/>
</dbReference>
<keyword evidence="3" id="KW-0217">Developmental protein</keyword>
<dbReference type="InterPro" id="IPR001356">
    <property type="entry name" value="HD"/>
</dbReference>
<feature type="region of interest" description="Disordered" evidence="13">
    <location>
        <begin position="533"/>
        <end position="561"/>
    </location>
</feature>